<evidence type="ECO:0000313" key="7">
    <source>
        <dbReference type="Proteomes" id="UP000273159"/>
    </source>
</evidence>
<evidence type="ECO:0000313" key="6">
    <source>
        <dbReference type="EMBL" id="RKO26170.1"/>
    </source>
</evidence>
<dbReference type="AlphaFoldDB" id="A0A3B0G1W2"/>
<dbReference type="InterPro" id="IPR028082">
    <property type="entry name" value="Peripla_BP_I"/>
</dbReference>
<evidence type="ECO:0000256" key="3">
    <source>
        <dbReference type="ARBA" id="ARBA00022729"/>
    </source>
</evidence>
<dbReference type="Proteomes" id="UP000273159">
    <property type="component" value="Unassembled WGS sequence"/>
</dbReference>
<dbReference type="EMBL" id="RBNH01000003">
    <property type="protein sequence ID" value="RKO26170.1"/>
    <property type="molecule type" value="Genomic_DNA"/>
</dbReference>
<feature type="domain" description="Periplasmic binding protein" evidence="5">
    <location>
        <begin position="86"/>
        <end position="347"/>
    </location>
</feature>
<reference evidence="7" key="2">
    <citation type="submission" date="2018-10" db="EMBL/GenBank/DDBJ databases">
        <authorList>
            <person name="Wang Y."/>
            <person name="Wang J."/>
            <person name="Yang X."/>
            <person name="Wang Z."/>
            <person name="Huang Y."/>
        </authorList>
    </citation>
    <scope>NUCLEOTIDE SEQUENCE [LARGE SCALE GENOMIC DNA]</scope>
    <source>
        <strain evidence="7">J015</strain>
    </source>
</reference>
<dbReference type="PANTHER" id="PTHR46847">
    <property type="entry name" value="D-ALLOSE-BINDING PERIPLASMIC PROTEIN-RELATED"/>
    <property type="match status" value="1"/>
</dbReference>
<dbReference type="Gene3D" id="3.40.50.2300">
    <property type="match status" value="2"/>
</dbReference>
<keyword evidence="3 4" id="KW-0732">Signal</keyword>
<reference evidence="6 7" key="1">
    <citation type="submission" date="2018-10" db="EMBL/GenBank/DDBJ databases">
        <title>Genome-guide identification and characterization of bacteria that degrade polycyclic aromatic hydrocarbons and resist hexavalent chromium simultaneously.</title>
        <authorList>
            <person name="Feng H."/>
        </authorList>
    </citation>
    <scope>NUCLEOTIDE SEQUENCE [LARGE SCALE GENOMIC DNA]</scope>
    <source>
        <strain evidence="6 7">J015</strain>
    </source>
</reference>
<comment type="caution">
    <text evidence="6">The sequence shown here is derived from an EMBL/GenBank/DDBJ whole genome shotgun (WGS) entry which is preliminary data.</text>
</comment>
<comment type="subcellular location">
    <subcellularLocation>
        <location evidence="1">Cell envelope</location>
    </subcellularLocation>
</comment>
<feature type="signal peptide" evidence="4">
    <location>
        <begin position="1"/>
        <end position="28"/>
    </location>
</feature>
<evidence type="ECO:0000259" key="5">
    <source>
        <dbReference type="Pfam" id="PF13407"/>
    </source>
</evidence>
<proteinExistence type="inferred from homology"/>
<evidence type="ECO:0000256" key="4">
    <source>
        <dbReference type="SAM" id="SignalP"/>
    </source>
</evidence>
<evidence type="ECO:0000256" key="2">
    <source>
        <dbReference type="ARBA" id="ARBA00007639"/>
    </source>
</evidence>
<evidence type="ECO:0000256" key="1">
    <source>
        <dbReference type="ARBA" id="ARBA00004196"/>
    </source>
</evidence>
<protein>
    <submittedName>
        <fullName evidence="6">Sugar ABC transporter substrate-binding protein</fullName>
    </submittedName>
</protein>
<organism evidence="6 7">
    <name type="scientific">Pseudarthrobacter phenanthrenivorans</name>
    <name type="common">Arthrobacter phenanthrenivorans</name>
    <dbReference type="NCBI Taxonomy" id="361575"/>
    <lineage>
        <taxon>Bacteria</taxon>
        <taxon>Bacillati</taxon>
        <taxon>Actinomycetota</taxon>
        <taxon>Actinomycetes</taxon>
        <taxon>Micrococcales</taxon>
        <taxon>Micrococcaceae</taxon>
        <taxon>Pseudarthrobacter</taxon>
    </lineage>
</organism>
<feature type="chain" id="PRO_5017245897" evidence="4">
    <location>
        <begin position="29"/>
        <end position="386"/>
    </location>
</feature>
<dbReference type="CDD" id="cd06316">
    <property type="entry name" value="PBP1_ABC_sugar_binding-like"/>
    <property type="match status" value="1"/>
</dbReference>
<gene>
    <name evidence="6" type="ORF">D7Z96_05400</name>
</gene>
<name>A0A3B0G1W2_PSEPS</name>
<dbReference type="SUPFAM" id="SSF53822">
    <property type="entry name" value="Periplasmic binding protein-like I"/>
    <property type="match status" value="1"/>
</dbReference>
<dbReference type="Pfam" id="PF13407">
    <property type="entry name" value="Peripla_BP_4"/>
    <property type="match status" value="1"/>
</dbReference>
<dbReference type="GO" id="GO:0030246">
    <property type="term" value="F:carbohydrate binding"/>
    <property type="evidence" value="ECO:0007669"/>
    <property type="project" value="UniProtKB-ARBA"/>
</dbReference>
<dbReference type="PANTHER" id="PTHR46847:SF1">
    <property type="entry name" value="D-ALLOSE-BINDING PERIPLASMIC PROTEIN-RELATED"/>
    <property type="match status" value="1"/>
</dbReference>
<dbReference type="RefSeq" id="WP_120691827.1">
    <property type="nucleotide sequence ID" value="NZ_RBNH01000003.1"/>
</dbReference>
<sequence length="386" mass="40561">MMIRRLPIVALAAALSLSLASCSSSTTATSNAPDAGVSEKAQQALDKIKGQVLSKGPNGETPSPASVADLTPEEIEKIKGLNAKAAIVMHYGGNDWANAQVNGLKSEFEKLGIKVIATTDANFKPDKQVSDIETVMTQDPDIIVSIPTDPVATASAYKKAAEAGTKLVFMDNIPQGLTAGKDYVSVVSADNYGNGVVSAHQMAKALGGKGKIGLVFHQADFFVTKQRYDGFKETITKEYPDIQIVEEKGIAGPDFAGDAQAAANAMLSKYPDLAGIWAVWDVPAEGVMAAARAAGRPDLKIATEDLGKNVAIALAKDELIVGLGAQVPFDQGVTEARLAAGALIGKEAPAYVALSALPVDHSNVLEAWKQVYHEDAPKDIQDSYKQ</sequence>
<dbReference type="InterPro" id="IPR025997">
    <property type="entry name" value="SBP_2_dom"/>
</dbReference>
<dbReference type="GO" id="GO:0030313">
    <property type="term" value="C:cell envelope"/>
    <property type="evidence" value="ECO:0007669"/>
    <property type="project" value="UniProtKB-SubCell"/>
</dbReference>
<dbReference type="PROSITE" id="PS51257">
    <property type="entry name" value="PROKAR_LIPOPROTEIN"/>
    <property type="match status" value="1"/>
</dbReference>
<comment type="similarity">
    <text evidence="2">Belongs to the bacterial solute-binding protein 2 family.</text>
</comment>
<accession>A0A3B0G1W2</accession>